<name>A0A8B3RJM7_BIFAN</name>
<protein>
    <submittedName>
        <fullName evidence="5">MutH family type II restriction endonuclease</fullName>
    </submittedName>
</protein>
<dbReference type="InterPro" id="IPR037057">
    <property type="entry name" value="DNA_rep_MutH/T2_RE_sf"/>
</dbReference>
<organism evidence="5 6">
    <name type="scientific">Bifidobacterium animalis subsp. lactis</name>
    <name type="common">Bifidobacterium lactis</name>
    <dbReference type="NCBI Taxonomy" id="302911"/>
    <lineage>
        <taxon>Bacteria</taxon>
        <taxon>Bacillati</taxon>
        <taxon>Actinomycetota</taxon>
        <taxon>Actinomycetes</taxon>
        <taxon>Bifidobacteriales</taxon>
        <taxon>Bifidobacteriaceae</taxon>
        <taxon>Bifidobacterium</taxon>
    </lineage>
</organism>
<sequence>MAMDSRHVFTKSQIENLLNDCINRTVGEIDTKGVLSSGRYNKGYVGAVIEQSVLGYPADCDRRPDLLVDGSEVELKTTGIVKSRQQGVAYEAKEPMSITAVRPEEIVNEEFENSAFWEKTRRLLIVYYLYAHQVSSPAEYGDFPIKDYEFIDFYGENKKLLEHDWTIVRDFIREIQEEYPDDSESQYPRISSELNRQKLTVIDTAPKWPNRPRFRLKRAFVSNLVNNCFGEKYDKLPHLYSNFDEIMRECARLTNEYGGMTIDELCDKFGVNHKNKVSKRDSEAVAVRMFGGTARCMNKVEIFSKLSIVGRTIVLSSSGKRTEDMKLFPIDFEELQNPEIDFEMSEFRANFADSKLLCIIFQEPGKERPFGQNIFRGFKLVTFSDAFIEQHVRPVWNRMRELIFTRELRLIPKLNSDGSLKRNKNGQISEAPNWPKSRDGIIFVRGTGTDSNPRYKREKVNGLAMYPQQLWVKGSYMVDLLGRRGSSIVA</sequence>
<dbReference type="Proteomes" id="UP000293613">
    <property type="component" value="Unassembled WGS sequence"/>
</dbReference>
<feature type="domain" description="DNA mismatch repair MutH/Type II restriction enzyme Sau3AI" evidence="4">
    <location>
        <begin position="56"/>
        <end position="164"/>
    </location>
</feature>
<dbReference type="GO" id="GO:0016787">
    <property type="term" value="F:hydrolase activity"/>
    <property type="evidence" value="ECO:0007669"/>
    <property type="project" value="UniProtKB-KW"/>
</dbReference>
<keyword evidence="2 5" id="KW-0255">Endonuclease</keyword>
<proteinExistence type="predicted"/>
<evidence type="ECO:0000256" key="2">
    <source>
        <dbReference type="ARBA" id="ARBA00022759"/>
    </source>
</evidence>
<dbReference type="EMBL" id="RSCO01000017">
    <property type="protein sequence ID" value="RYM95551.1"/>
    <property type="molecule type" value="Genomic_DNA"/>
</dbReference>
<accession>A0A8B3RJM7</accession>
<reference evidence="5 6" key="1">
    <citation type="journal article" date="2019" name="Appl. Environ. Microbiol.">
        <title>Dissecting the evolutionary development of the Bifidobacterium animalis species through comparative genomics analyses.</title>
        <authorList>
            <person name="Lugli G.A."/>
            <person name="Mancino W."/>
            <person name="Milani C."/>
            <person name="Duranti S."/>
            <person name="Mancabelli L."/>
            <person name="Napoli S."/>
            <person name="Mangifesta M."/>
            <person name="Viappiani A."/>
            <person name="Anzalone R."/>
            <person name="Longhi G."/>
            <person name="van Sinderen D."/>
            <person name="Ventura M."/>
            <person name="Turroni F."/>
        </authorList>
    </citation>
    <scope>NUCLEOTIDE SEQUENCE [LARGE SCALE GENOMIC DNA]</scope>
    <source>
        <strain evidence="5 6">2011B</strain>
    </source>
</reference>
<dbReference type="InterPro" id="IPR011335">
    <property type="entry name" value="Restrct_endonuc-II-like"/>
</dbReference>
<dbReference type="AlphaFoldDB" id="A0A8B3RJM7"/>
<dbReference type="CDD" id="cd22355">
    <property type="entry name" value="Sau3AI_C"/>
    <property type="match status" value="1"/>
</dbReference>
<evidence type="ECO:0000313" key="6">
    <source>
        <dbReference type="Proteomes" id="UP000293613"/>
    </source>
</evidence>
<dbReference type="RefSeq" id="WP_167555562.1">
    <property type="nucleotide sequence ID" value="NZ_RSCO01000017.1"/>
</dbReference>
<dbReference type="InterPro" id="IPR011337">
    <property type="entry name" value="DNA_rep_MutH/RE_typeII_Sau3AI"/>
</dbReference>
<evidence type="ECO:0000256" key="3">
    <source>
        <dbReference type="ARBA" id="ARBA00022801"/>
    </source>
</evidence>
<dbReference type="SMART" id="SM00927">
    <property type="entry name" value="MutH"/>
    <property type="match status" value="1"/>
</dbReference>
<gene>
    <name evidence="5" type="ORF">PG2011B_0591</name>
</gene>
<dbReference type="Gene3D" id="3.40.600.10">
    <property type="entry name" value="DNA mismatch repair MutH/Restriction endonuclease, type II"/>
    <property type="match status" value="2"/>
</dbReference>
<dbReference type="GO" id="GO:0003677">
    <property type="term" value="F:DNA binding"/>
    <property type="evidence" value="ECO:0007669"/>
    <property type="project" value="InterPro"/>
</dbReference>
<keyword evidence="3" id="KW-0378">Hydrolase</keyword>
<comment type="caution">
    <text evidence="5">The sequence shown here is derived from an EMBL/GenBank/DDBJ whole genome shotgun (WGS) entry which is preliminary data.</text>
</comment>
<evidence type="ECO:0000313" key="5">
    <source>
        <dbReference type="EMBL" id="RYM95551.1"/>
    </source>
</evidence>
<dbReference type="SUPFAM" id="SSF52980">
    <property type="entry name" value="Restriction endonuclease-like"/>
    <property type="match status" value="2"/>
</dbReference>
<evidence type="ECO:0000256" key="1">
    <source>
        <dbReference type="ARBA" id="ARBA00022722"/>
    </source>
</evidence>
<evidence type="ECO:0000259" key="4">
    <source>
        <dbReference type="SMART" id="SM00927"/>
    </source>
</evidence>
<dbReference type="GO" id="GO:0004519">
    <property type="term" value="F:endonuclease activity"/>
    <property type="evidence" value="ECO:0007669"/>
    <property type="project" value="UniProtKB-KW"/>
</dbReference>
<dbReference type="Pfam" id="PF02976">
    <property type="entry name" value="MutH"/>
    <property type="match status" value="1"/>
</dbReference>
<keyword evidence="1" id="KW-0540">Nuclease</keyword>